<dbReference type="Proteomes" id="UP000238071">
    <property type="component" value="Unassembled WGS sequence"/>
</dbReference>
<accession>A0A2S6H4T0</accession>
<protein>
    <recommendedName>
        <fullName evidence="3">Fungal lipase-like domain-containing protein</fullName>
    </recommendedName>
</protein>
<dbReference type="AlphaFoldDB" id="A0A2S6H4T0"/>
<evidence type="ECO:0000313" key="2">
    <source>
        <dbReference type="Proteomes" id="UP000238071"/>
    </source>
</evidence>
<gene>
    <name evidence="1" type="ORF">B0F88_104190</name>
</gene>
<dbReference type="Gene3D" id="3.40.50.1820">
    <property type="entry name" value="alpha/beta hydrolase"/>
    <property type="match status" value="1"/>
</dbReference>
<dbReference type="SUPFAM" id="SSF53474">
    <property type="entry name" value="alpha/beta-Hydrolases"/>
    <property type="match status" value="1"/>
</dbReference>
<proteinExistence type="predicted"/>
<sequence length="432" mass="46123">MSSYDPWQTTFYFSLLSNAVSGQFLTIKLGDRIDFPALLKEAAAEAQATLTTQLKQDFAGAILENNTANPPPLGANDWTTVWGPQVFVIPPEFHSINWLTHSVKCNATNAMAVVFSPSLQRYIVAIAATNFVSAYDWLIEDFNVKSVVAWEGALQAWAGNKNATSPSSKIPCISSATNTGITNLLAMTDTVITHQSLIDFLASVDSSGCTLTFTGHSLAGALSPTLAMAAFDPTAGLLKNSTWTVEQAQAYPTAGATPGNGPFAQLFNGAGFGGSNGTQPWQLWNTDLYNYLDIVPRAWNKELLTALPPIYKAYYDDLTVLDATIKVALADAALGELVAGPYTSINRAGLNGETSADAANEFAYQYTVTIDNNMSAATATELMTLPQAAQSTQSPTDKTDISWPSQLLFQHTKAYSELILGEGPTPSKSGNG</sequence>
<dbReference type="InterPro" id="IPR029058">
    <property type="entry name" value="AB_hydrolase_fold"/>
</dbReference>
<dbReference type="EMBL" id="PTIY01000004">
    <property type="protein sequence ID" value="PPK72396.1"/>
    <property type="molecule type" value="Genomic_DNA"/>
</dbReference>
<keyword evidence="2" id="KW-1185">Reference proteome</keyword>
<organism evidence="1 2">
    <name type="scientific">Methylobacter tundripaludum</name>
    <dbReference type="NCBI Taxonomy" id="173365"/>
    <lineage>
        <taxon>Bacteria</taxon>
        <taxon>Pseudomonadati</taxon>
        <taxon>Pseudomonadota</taxon>
        <taxon>Gammaproteobacteria</taxon>
        <taxon>Methylococcales</taxon>
        <taxon>Methylococcaceae</taxon>
        <taxon>Methylobacter</taxon>
    </lineage>
</organism>
<comment type="caution">
    <text evidence="1">The sequence shown here is derived from an EMBL/GenBank/DDBJ whole genome shotgun (WGS) entry which is preliminary data.</text>
</comment>
<reference evidence="1 2" key="1">
    <citation type="submission" date="2018-02" db="EMBL/GenBank/DDBJ databases">
        <title>Subsurface microbial communities from deep shales in Ohio and West Virginia, USA.</title>
        <authorList>
            <person name="Wrighton K."/>
        </authorList>
    </citation>
    <scope>NUCLEOTIDE SEQUENCE [LARGE SCALE GENOMIC DNA]</scope>
    <source>
        <strain evidence="1 2">OWC-G53F</strain>
    </source>
</reference>
<dbReference type="RefSeq" id="WP_104423183.1">
    <property type="nucleotide sequence ID" value="NZ_PTIY01000004.1"/>
</dbReference>
<evidence type="ECO:0000313" key="1">
    <source>
        <dbReference type="EMBL" id="PPK72396.1"/>
    </source>
</evidence>
<dbReference type="OrthoDB" id="5522031at2"/>
<evidence type="ECO:0008006" key="3">
    <source>
        <dbReference type="Google" id="ProtNLM"/>
    </source>
</evidence>
<name>A0A2S6H4T0_9GAMM</name>